<dbReference type="RefSeq" id="WP_026635373.1">
    <property type="nucleotide sequence ID" value="NZ_FONH01000005.1"/>
</dbReference>
<dbReference type="STRING" id="500610.SAMN02799615_01983"/>
<evidence type="ECO:0000313" key="3">
    <source>
        <dbReference type="Proteomes" id="UP000199477"/>
    </source>
</evidence>
<protein>
    <recommendedName>
        <fullName evidence="4">DUF4850 domain-containing protein</fullName>
    </recommendedName>
</protein>
<dbReference type="AlphaFoldDB" id="A0A1I2EJ69"/>
<reference evidence="3" key="1">
    <citation type="submission" date="2016-10" db="EMBL/GenBank/DDBJ databases">
        <authorList>
            <person name="Varghese N."/>
            <person name="Submissions S."/>
        </authorList>
    </citation>
    <scope>NUCLEOTIDE SEQUENCE [LARGE SCALE GENOMIC DNA]</scope>
    <source>
        <strain evidence="3">UNC178MFTsu3.1</strain>
    </source>
</reference>
<dbReference type="EMBL" id="FONH01000005">
    <property type="protein sequence ID" value="SFE93022.1"/>
    <property type="molecule type" value="Genomic_DNA"/>
</dbReference>
<organism evidence="2 3">
    <name type="scientific">Dyella marensis</name>
    <dbReference type="NCBI Taxonomy" id="500610"/>
    <lineage>
        <taxon>Bacteria</taxon>
        <taxon>Pseudomonadati</taxon>
        <taxon>Pseudomonadota</taxon>
        <taxon>Gammaproteobacteria</taxon>
        <taxon>Lysobacterales</taxon>
        <taxon>Rhodanobacteraceae</taxon>
        <taxon>Dyella</taxon>
    </lineage>
</organism>
<accession>A0A1I2EJ69</accession>
<evidence type="ECO:0000313" key="2">
    <source>
        <dbReference type="EMBL" id="SFE93022.1"/>
    </source>
</evidence>
<evidence type="ECO:0000256" key="1">
    <source>
        <dbReference type="SAM" id="SignalP"/>
    </source>
</evidence>
<sequence length="258" mass="27742">MHVCLRLGTALLLLAAGTGIATAADGPRRSLTGPPTHYIDVAGKDYRLAPAHPHDAAGHPLDIRATRIEVKDSEGEWETLRDADIPVLTIAVPPELRDKLDWFYADATGWLAVPRGWKPQRTAVGVDGNTVFSFAAPEGTEAGWMSWELLPACLGCIYEAAQGVFPGAHKQLDALMETSTPEPVLDPKPDELQRLDRCTVRAAYPLPKSPPVRALMVLDQTGDPFYRELAIAMPASSSAVADFLLASFKDAHGGCGKP</sequence>
<gene>
    <name evidence="2" type="ORF">SAMN02799615_01983</name>
</gene>
<dbReference type="InterPro" id="IPR032322">
    <property type="entry name" value="DUF4850"/>
</dbReference>
<feature type="signal peptide" evidence="1">
    <location>
        <begin position="1"/>
        <end position="23"/>
    </location>
</feature>
<dbReference type="Pfam" id="PF16142">
    <property type="entry name" value="DUF4850"/>
    <property type="match status" value="1"/>
</dbReference>
<name>A0A1I2EJ69_9GAMM</name>
<keyword evidence="3" id="KW-1185">Reference proteome</keyword>
<proteinExistence type="predicted"/>
<evidence type="ECO:0008006" key="4">
    <source>
        <dbReference type="Google" id="ProtNLM"/>
    </source>
</evidence>
<feature type="chain" id="PRO_5011520984" description="DUF4850 domain-containing protein" evidence="1">
    <location>
        <begin position="24"/>
        <end position="258"/>
    </location>
</feature>
<dbReference type="Proteomes" id="UP000199477">
    <property type="component" value="Unassembled WGS sequence"/>
</dbReference>
<keyword evidence="1" id="KW-0732">Signal</keyword>